<dbReference type="PATRIC" id="fig|305.106.peg.3775"/>
<name>A0A0S4TZ68_RALSL</name>
<proteinExistence type="predicted"/>
<dbReference type="EMBL" id="LN899819">
    <property type="protein sequence ID" value="CUV15324.1"/>
    <property type="molecule type" value="Genomic_DNA"/>
</dbReference>
<protein>
    <submittedName>
        <fullName evidence="1">Putative signal peptide protein</fullName>
    </submittedName>
</protein>
<dbReference type="AlphaFoldDB" id="A0A0S4TZ68"/>
<gene>
    <name evidence="1" type="ORF">RUN39_v1_1270008</name>
</gene>
<evidence type="ECO:0000313" key="1">
    <source>
        <dbReference type="EMBL" id="CUV15324.1"/>
    </source>
</evidence>
<reference evidence="1" key="1">
    <citation type="submission" date="2015-10" db="EMBL/GenBank/DDBJ databases">
        <authorList>
            <person name="Gilbert D.G."/>
        </authorList>
    </citation>
    <scope>NUCLEOTIDE SEQUENCE</scope>
    <source>
        <strain evidence="1">Phyl III-seqv23</strain>
    </source>
</reference>
<organism evidence="1">
    <name type="scientific">Ralstonia solanacearum</name>
    <name type="common">Pseudomonas solanacearum</name>
    <dbReference type="NCBI Taxonomy" id="305"/>
    <lineage>
        <taxon>Bacteria</taxon>
        <taxon>Pseudomonadati</taxon>
        <taxon>Pseudomonadota</taxon>
        <taxon>Betaproteobacteria</taxon>
        <taxon>Burkholderiales</taxon>
        <taxon>Burkholderiaceae</taxon>
        <taxon>Ralstonia</taxon>
        <taxon>Ralstonia solanacearum species complex</taxon>
    </lineage>
</organism>
<sequence length="164" mass="18111">MAADFIFHVRPKNRRLPLLVMALGCTAALIAMDKATQTNQRLTALQQQLSAVQNPVATRPSQPSEIDEKKRVLASAIQTSVAVDWNRRLNLLESLRGEAVSIGLFKATAGDTKAELRLTSDTLEAANNALDRYARAAGEDLRPTVTSIAYRDKRYVTTATVWMR</sequence>
<accession>A0A0S4TZ68</accession>